<name>A0A381U8P4_9ZZZZ</name>
<sequence>MGERLNGIQEVVSSILISSTRQTQYPGICLIPSKYIFHSLEMQFNLKSDMEGVSVKRRCGTLPDIIKEF</sequence>
<dbReference type="EMBL" id="UINC01005959">
    <property type="protein sequence ID" value="SVA24615.1"/>
    <property type="molecule type" value="Genomic_DNA"/>
</dbReference>
<evidence type="ECO:0000313" key="1">
    <source>
        <dbReference type="EMBL" id="SVA24615.1"/>
    </source>
</evidence>
<proteinExistence type="predicted"/>
<organism evidence="1">
    <name type="scientific">marine metagenome</name>
    <dbReference type="NCBI Taxonomy" id="408172"/>
    <lineage>
        <taxon>unclassified sequences</taxon>
        <taxon>metagenomes</taxon>
        <taxon>ecological metagenomes</taxon>
    </lineage>
</organism>
<protein>
    <submittedName>
        <fullName evidence="1">Uncharacterized protein</fullName>
    </submittedName>
</protein>
<gene>
    <name evidence="1" type="ORF">METZ01_LOCUS77469</name>
</gene>
<accession>A0A381U8P4</accession>
<reference evidence="1" key="1">
    <citation type="submission" date="2018-05" db="EMBL/GenBank/DDBJ databases">
        <authorList>
            <person name="Lanie J.A."/>
            <person name="Ng W.-L."/>
            <person name="Kazmierczak K.M."/>
            <person name="Andrzejewski T.M."/>
            <person name="Davidsen T.M."/>
            <person name="Wayne K.J."/>
            <person name="Tettelin H."/>
            <person name="Glass J.I."/>
            <person name="Rusch D."/>
            <person name="Podicherti R."/>
            <person name="Tsui H.-C.T."/>
            <person name="Winkler M.E."/>
        </authorList>
    </citation>
    <scope>NUCLEOTIDE SEQUENCE</scope>
</reference>
<dbReference type="AlphaFoldDB" id="A0A381U8P4"/>